<name>A0ACD3B2W9_9AGAR</name>
<protein>
    <submittedName>
        <fullName evidence="1">Uncharacterized protein</fullName>
    </submittedName>
</protein>
<evidence type="ECO:0000313" key="2">
    <source>
        <dbReference type="Proteomes" id="UP000308600"/>
    </source>
</evidence>
<organism evidence="1 2">
    <name type="scientific">Pluteus cervinus</name>
    <dbReference type="NCBI Taxonomy" id="181527"/>
    <lineage>
        <taxon>Eukaryota</taxon>
        <taxon>Fungi</taxon>
        <taxon>Dikarya</taxon>
        <taxon>Basidiomycota</taxon>
        <taxon>Agaricomycotina</taxon>
        <taxon>Agaricomycetes</taxon>
        <taxon>Agaricomycetidae</taxon>
        <taxon>Agaricales</taxon>
        <taxon>Pluteineae</taxon>
        <taxon>Pluteaceae</taxon>
        <taxon>Pluteus</taxon>
    </lineage>
</organism>
<keyword evidence="2" id="KW-1185">Reference proteome</keyword>
<dbReference type="Proteomes" id="UP000308600">
    <property type="component" value="Unassembled WGS sequence"/>
</dbReference>
<evidence type="ECO:0000313" key="1">
    <source>
        <dbReference type="EMBL" id="TFK72111.1"/>
    </source>
</evidence>
<sequence>MWKLVSLLLTFAFAQVALSQDAAPPSITPISPYPGYGWCEVCGTIAGTTACATPNLKCCYLYPDYGVCLPYCPTGGIIGGGGPKNPTE</sequence>
<gene>
    <name evidence="1" type="ORF">BDN72DRAFT_895092</name>
</gene>
<dbReference type="EMBL" id="ML208289">
    <property type="protein sequence ID" value="TFK72111.1"/>
    <property type="molecule type" value="Genomic_DNA"/>
</dbReference>
<reference evidence="1 2" key="1">
    <citation type="journal article" date="2019" name="Nat. Ecol. Evol.">
        <title>Megaphylogeny resolves global patterns of mushroom evolution.</title>
        <authorList>
            <person name="Varga T."/>
            <person name="Krizsan K."/>
            <person name="Foldi C."/>
            <person name="Dima B."/>
            <person name="Sanchez-Garcia M."/>
            <person name="Sanchez-Ramirez S."/>
            <person name="Szollosi G.J."/>
            <person name="Szarkandi J.G."/>
            <person name="Papp V."/>
            <person name="Albert L."/>
            <person name="Andreopoulos W."/>
            <person name="Angelini C."/>
            <person name="Antonin V."/>
            <person name="Barry K.W."/>
            <person name="Bougher N.L."/>
            <person name="Buchanan P."/>
            <person name="Buyck B."/>
            <person name="Bense V."/>
            <person name="Catcheside P."/>
            <person name="Chovatia M."/>
            <person name="Cooper J."/>
            <person name="Damon W."/>
            <person name="Desjardin D."/>
            <person name="Finy P."/>
            <person name="Geml J."/>
            <person name="Haridas S."/>
            <person name="Hughes K."/>
            <person name="Justo A."/>
            <person name="Karasinski D."/>
            <person name="Kautmanova I."/>
            <person name="Kiss B."/>
            <person name="Kocsube S."/>
            <person name="Kotiranta H."/>
            <person name="LaButti K.M."/>
            <person name="Lechner B.E."/>
            <person name="Liimatainen K."/>
            <person name="Lipzen A."/>
            <person name="Lukacs Z."/>
            <person name="Mihaltcheva S."/>
            <person name="Morgado L.N."/>
            <person name="Niskanen T."/>
            <person name="Noordeloos M.E."/>
            <person name="Ohm R.A."/>
            <person name="Ortiz-Santana B."/>
            <person name="Ovrebo C."/>
            <person name="Racz N."/>
            <person name="Riley R."/>
            <person name="Savchenko A."/>
            <person name="Shiryaev A."/>
            <person name="Soop K."/>
            <person name="Spirin V."/>
            <person name="Szebenyi C."/>
            <person name="Tomsovsky M."/>
            <person name="Tulloss R.E."/>
            <person name="Uehling J."/>
            <person name="Grigoriev I.V."/>
            <person name="Vagvolgyi C."/>
            <person name="Papp T."/>
            <person name="Martin F.M."/>
            <person name="Miettinen O."/>
            <person name="Hibbett D.S."/>
            <person name="Nagy L.G."/>
        </authorList>
    </citation>
    <scope>NUCLEOTIDE SEQUENCE [LARGE SCALE GENOMIC DNA]</scope>
    <source>
        <strain evidence="1 2">NL-1719</strain>
    </source>
</reference>
<proteinExistence type="predicted"/>
<accession>A0ACD3B2W9</accession>